<dbReference type="AlphaFoldDB" id="A0A919GTV6"/>
<protein>
    <submittedName>
        <fullName evidence="1">Uncharacterized protein</fullName>
    </submittedName>
</protein>
<organism evidence="1 2">
    <name type="scientific">Streptomyces xanthophaeus</name>
    <dbReference type="NCBI Taxonomy" id="67385"/>
    <lineage>
        <taxon>Bacteria</taxon>
        <taxon>Bacillati</taxon>
        <taxon>Actinomycetota</taxon>
        <taxon>Actinomycetes</taxon>
        <taxon>Kitasatosporales</taxon>
        <taxon>Streptomycetaceae</taxon>
        <taxon>Streptomyces</taxon>
    </lineage>
</organism>
<evidence type="ECO:0000313" key="2">
    <source>
        <dbReference type="Proteomes" id="UP000600026"/>
    </source>
</evidence>
<name>A0A919GTV6_9ACTN</name>
<dbReference type="OrthoDB" id="3478947at2"/>
<gene>
    <name evidence="1" type="ORF">Sxan_14540</name>
</gene>
<dbReference type="EMBL" id="BNEE01000004">
    <property type="protein sequence ID" value="GHI84090.1"/>
    <property type="molecule type" value="Genomic_DNA"/>
</dbReference>
<dbReference type="Proteomes" id="UP000600026">
    <property type="component" value="Unassembled WGS sequence"/>
</dbReference>
<proteinExistence type="predicted"/>
<dbReference type="RefSeq" id="WP_031142118.1">
    <property type="nucleotide sequence ID" value="NZ_BNEE01000004.1"/>
</dbReference>
<sequence length="145" mass="15524">MTTAEHLERIDRLRVTQFPPEPVRSGGQSSGPGYHLVQVGWTADFREDGGAGRAEAADQIGAEYGALTQALAERWGEPQVFALTSVLDRGSGGEEIPEPWGELSGSTSHVHAWRAGEQWLVVWVVDGGAEDAYVLMAGVTVVDPP</sequence>
<evidence type="ECO:0000313" key="1">
    <source>
        <dbReference type="EMBL" id="GHI84090.1"/>
    </source>
</evidence>
<keyword evidence="2" id="KW-1185">Reference proteome</keyword>
<comment type="caution">
    <text evidence="1">The sequence shown here is derived from an EMBL/GenBank/DDBJ whole genome shotgun (WGS) entry which is preliminary data.</text>
</comment>
<reference evidence="1" key="1">
    <citation type="submission" date="2020-09" db="EMBL/GenBank/DDBJ databases">
        <title>Whole genome shotgun sequence of Streptomyces xanthophaeus NBRC 12829.</title>
        <authorList>
            <person name="Komaki H."/>
            <person name="Tamura T."/>
        </authorList>
    </citation>
    <scope>NUCLEOTIDE SEQUENCE</scope>
    <source>
        <strain evidence="1">NBRC 12829</strain>
    </source>
</reference>
<accession>A0A919GTV6</accession>